<dbReference type="GO" id="GO:0000398">
    <property type="term" value="P:mRNA splicing, via spliceosome"/>
    <property type="evidence" value="ECO:0007669"/>
    <property type="project" value="InterPro"/>
</dbReference>
<evidence type="ECO:0000256" key="3">
    <source>
        <dbReference type="ARBA" id="ARBA00023242"/>
    </source>
</evidence>
<dbReference type="KEGG" id="gsh:117357147"/>
<name>A0A6P8PZN4_GEOSA</name>
<feature type="region of interest" description="Disordered" evidence="4">
    <location>
        <begin position="1"/>
        <end position="160"/>
    </location>
</feature>
<dbReference type="CTD" id="6936"/>
<reference evidence="7 8" key="1">
    <citation type="submission" date="2025-04" db="UniProtKB">
        <authorList>
            <consortium name="RefSeq"/>
        </authorList>
    </citation>
    <scope>IDENTIFICATION</scope>
</reference>
<sequence length="703" mass="80766">MNTGSSGGQSNKNKEIFQCDHKMSSSSNDENESEDDTHLSDSEDSQHSAFSNQSGSSLEEQHALSAEIPDASVIREARKKRKLARAGGDFIPLDTSVDIQQASSDADSEYEADDHKRRIEFAPKSKSLKQRMAEEISSLENEDSEESQDDDDETQEMWEEQQLRKAIKISQRSDLDVFTSRKSHHMKIKHKPPILPPVNLGIIKKKLSARLKSFQEIHRSHQREYEKLVYDIECSKSVITNLEQSNSAVNYKFYKTMKTYIENLADCLNEKISVIDELELAMQQLLQQKAHTLLMRRQDDLQSEAAFIQQLTSNSRISANGNVGVDENTHLKECESRRAYRRQMRESSEKIGHHEGMSSDDEMSPLQATDFQKGRDDILKKCQTIFDDVLEDFCSIKCILLKFQEWREKFPDSYYEAYISLCLPTLLKPLIRTKLIGWNPLEEFINLEQASWYKEIKTFIYSGDGLESKQEDHSDQKMLPIVLVKTVIPIIAELVEHVWNPLSSSQTCNLVKLCKKILKECGPSKATKELLNFAVLRLKKAIDEDVYIPLYPKSALDDKSLPHSKFQERQFWSAMKLLSNIFCWDGLIQEEILYELGLEKVLNRYLLLILLQAHPESNNVEKCRKVVECFPERWFKDLKSGSTLPQLAKFSNHLSHSSDAMCHNFRNEASEIVLLLMKIKALDAADILIKKHGLENLTSETKT</sequence>
<dbReference type="Pfam" id="PF07842">
    <property type="entry name" value="GCFC"/>
    <property type="match status" value="1"/>
</dbReference>
<evidence type="ECO:0000313" key="7">
    <source>
        <dbReference type="RefSeq" id="XP_033793380.1"/>
    </source>
</evidence>
<evidence type="ECO:0000313" key="8">
    <source>
        <dbReference type="RefSeq" id="XP_033793381.1"/>
    </source>
</evidence>
<comment type="similarity">
    <text evidence="2">Belongs to the GCF family.</text>
</comment>
<dbReference type="InterPro" id="IPR012890">
    <property type="entry name" value="GCFC2-like"/>
</dbReference>
<evidence type="ECO:0000256" key="1">
    <source>
        <dbReference type="ARBA" id="ARBA00004123"/>
    </source>
</evidence>
<evidence type="ECO:0000313" key="6">
    <source>
        <dbReference type="Proteomes" id="UP000515159"/>
    </source>
</evidence>
<evidence type="ECO:0000313" key="9">
    <source>
        <dbReference type="RefSeq" id="XP_033793382.1"/>
    </source>
</evidence>
<dbReference type="PANTHER" id="PTHR12214:SF4">
    <property type="entry name" value="INTRON LARGE COMPLEX COMPONENT GCFC2"/>
    <property type="match status" value="1"/>
</dbReference>
<evidence type="ECO:0000313" key="10">
    <source>
        <dbReference type="RefSeq" id="XP_033793383.1"/>
    </source>
</evidence>
<evidence type="ECO:0000256" key="2">
    <source>
        <dbReference type="ARBA" id="ARBA00010801"/>
    </source>
</evidence>
<dbReference type="AlphaFoldDB" id="A0A6P8PZN4"/>
<dbReference type="PANTHER" id="PTHR12214">
    <property type="entry name" value="GC-RICH SEQUENCE DNA-BINDING FACTOR"/>
    <property type="match status" value="1"/>
</dbReference>
<dbReference type="GO" id="GO:0003677">
    <property type="term" value="F:DNA binding"/>
    <property type="evidence" value="ECO:0007669"/>
    <property type="project" value="UniProtKB-KW"/>
</dbReference>
<evidence type="ECO:0000256" key="4">
    <source>
        <dbReference type="SAM" id="MobiDB-lite"/>
    </source>
</evidence>
<dbReference type="Proteomes" id="UP000515159">
    <property type="component" value="Chromosome 3"/>
</dbReference>
<accession>A0A6P8PZN4</accession>
<feature type="domain" description="GCF C-terminal" evidence="5">
    <location>
        <begin position="398"/>
        <end position="606"/>
    </location>
</feature>
<dbReference type="OrthoDB" id="429427at2759"/>
<dbReference type="GO" id="GO:0005634">
    <property type="term" value="C:nucleus"/>
    <property type="evidence" value="ECO:0007669"/>
    <property type="project" value="UniProtKB-SubCell"/>
</dbReference>
<keyword evidence="6" id="KW-1185">Reference proteome</keyword>
<dbReference type="GeneID" id="117357147"/>
<dbReference type="RefSeq" id="XP_033793383.1">
    <property type="nucleotide sequence ID" value="XM_033937492.1"/>
</dbReference>
<evidence type="ECO:0000259" key="5">
    <source>
        <dbReference type="Pfam" id="PF07842"/>
    </source>
</evidence>
<feature type="compositionally biased region" description="Basic and acidic residues" evidence="4">
    <location>
        <begin position="36"/>
        <end position="46"/>
    </location>
</feature>
<dbReference type="RefSeq" id="XP_033793382.1">
    <property type="nucleotide sequence ID" value="XM_033937491.1"/>
</dbReference>
<keyword evidence="3" id="KW-0539">Nucleus</keyword>
<feature type="compositionally biased region" description="Basic and acidic residues" evidence="4">
    <location>
        <begin position="12"/>
        <end position="23"/>
    </location>
</feature>
<feature type="compositionally biased region" description="Acidic residues" evidence="4">
    <location>
        <begin position="140"/>
        <end position="159"/>
    </location>
</feature>
<protein>
    <submittedName>
        <fullName evidence="7 8">GC-rich sequence DNA-binding factor 2 isoform X1</fullName>
    </submittedName>
</protein>
<feature type="compositionally biased region" description="Polar residues" evidence="4">
    <location>
        <begin position="47"/>
        <end position="58"/>
    </location>
</feature>
<organism evidence="6 9">
    <name type="scientific">Geotrypetes seraphini</name>
    <name type="common">Gaboon caecilian</name>
    <name type="synonym">Caecilia seraphini</name>
    <dbReference type="NCBI Taxonomy" id="260995"/>
    <lineage>
        <taxon>Eukaryota</taxon>
        <taxon>Metazoa</taxon>
        <taxon>Chordata</taxon>
        <taxon>Craniata</taxon>
        <taxon>Vertebrata</taxon>
        <taxon>Euteleostomi</taxon>
        <taxon>Amphibia</taxon>
        <taxon>Gymnophiona</taxon>
        <taxon>Geotrypetes</taxon>
    </lineage>
</organism>
<keyword evidence="7 8" id="KW-0238">DNA-binding</keyword>
<gene>
    <name evidence="7 8 9 10" type="primary">GCFC2</name>
</gene>
<comment type="subcellular location">
    <subcellularLocation>
        <location evidence="1">Nucleus</location>
    </subcellularLocation>
</comment>
<dbReference type="InterPro" id="IPR022783">
    <property type="entry name" value="GCFC_dom"/>
</dbReference>
<dbReference type="RefSeq" id="XP_033793380.1">
    <property type="nucleotide sequence ID" value="XM_033937489.1"/>
</dbReference>
<dbReference type="RefSeq" id="XP_033793381.1">
    <property type="nucleotide sequence ID" value="XM_033937490.1"/>
</dbReference>
<feature type="region of interest" description="Disordered" evidence="4">
    <location>
        <begin position="345"/>
        <end position="365"/>
    </location>
</feature>
<proteinExistence type="inferred from homology"/>
<feature type="compositionally biased region" description="Basic and acidic residues" evidence="4">
    <location>
        <begin position="345"/>
        <end position="357"/>
    </location>
</feature>
<feature type="compositionally biased region" description="Basic and acidic residues" evidence="4">
    <location>
        <begin position="113"/>
        <end position="123"/>
    </location>
</feature>
<feature type="compositionally biased region" description="Polar residues" evidence="4">
    <location>
        <begin position="1"/>
        <end position="11"/>
    </location>
</feature>